<evidence type="ECO:0000256" key="2">
    <source>
        <dbReference type="ARBA" id="ARBA00007401"/>
    </source>
</evidence>
<dbReference type="Gene3D" id="2.60.40.10">
    <property type="entry name" value="Immunoglobulins"/>
    <property type="match status" value="2"/>
</dbReference>
<dbReference type="SUPFAM" id="SSF49785">
    <property type="entry name" value="Galactose-binding domain-like"/>
    <property type="match status" value="1"/>
</dbReference>
<evidence type="ECO:0000256" key="5">
    <source>
        <dbReference type="ARBA" id="ARBA00023295"/>
    </source>
</evidence>
<dbReference type="PANTHER" id="PTHR46323:SF2">
    <property type="entry name" value="BETA-GALACTOSIDASE"/>
    <property type="match status" value="1"/>
</dbReference>
<comment type="similarity">
    <text evidence="2 7">Belongs to the glycosyl hydrolase 2 family.</text>
</comment>
<gene>
    <name evidence="10" type="ORF">MOP44_13385</name>
</gene>
<proteinExistence type="inferred from homology"/>
<reference evidence="10" key="1">
    <citation type="submission" date="2021-04" db="EMBL/GenBank/DDBJ databases">
        <title>Phylogenetic analysis of Acidobacteriaceae.</title>
        <authorList>
            <person name="Qiu L."/>
            <person name="Zhang Q."/>
        </authorList>
    </citation>
    <scope>NUCLEOTIDE SEQUENCE</scope>
    <source>
        <strain evidence="10">DSM 25168</strain>
    </source>
</reference>
<evidence type="ECO:0000256" key="7">
    <source>
        <dbReference type="RuleBase" id="RU361154"/>
    </source>
</evidence>
<evidence type="ECO:0000259" key="9">
    <source>
        <dbReference type="SMART" id="SM01038"/>
    </source>
</evidence>
<evidence type="ECO:0000256" key="3">
    <source>
        <dbReference type="ARBA" id="ARBA00012756"/>
    </source>
</evidence>
<dbReference type="SUPFAM" id="SSF49303">
    <property type="entry name" value="beta-Galactosidase/glucuronidase domain"/>
    <property type="match status" value="2"/>
</dbReference>
<dbReference type="GO" id="GO:0004565">
    <property type="term" value="F:beta-galactosidase activity"/>
    <property type="evidence" value="ECO:0007669"/>
    <property type="project" value="UniProtKB-EC"/>
</dbReference>
<dbReference type="InterPro" id="IPR014718">
    <property type="entry name" value="GH-type_carb-bd"/>
</dbReference>
<evidence type="ECO:0000256" key="6">
    <source>
        <dbReference type="ARBA" id="ARBA00032230"/>
    </source>
</evidence>
<dbReference type="Pfam" id="PF02929">
    <property type="entry name" value="Bgal_small_N"/>
    <property type="match status" value="1"/>
</dbReference>
<keyword evidence="8" id="KW-0732">Signal</keyword>
<feature type="signal peptide" evidence="8">
    <location>
        <begin position="1"/>
        <end position="20"/>
    </location>
</feature>
<dbReference type="PANTHER" id="PTHR46323">
    <property type="entry name" value="BETA-GALACTOSIDASE"/>
    <property type="match status" value="1"/>
</dbReference>
<evidence type="ECO:0000313" key="11">
    <source>
        <dbReference type="Proteomes" id="UP001059380"/>
    </source>
</evidence>
<dbReference type="InterPro" id="IPR004199">
    <property type="entry name" value="B-gal_small/dom_5"/>
</dbReference>
<dbReference type="Pfam" id="PF16353">
    <property type="entry name" value="LacZ_4"/>
    <property type="match status" value="1"/>
</dbReference>
<evidence type="ECO:0000256" key="8">
    <source>
        <dbReference type="SAM" id="SignalP"/>
    </source>
</evidence>
<dbReference type="Pfam" id="PF02837">
    <property type="entry name" value="Glyco_hydro_2_N"/>
    <property type="match status" value="1"/>
</dbReference>
<keyword evidence="5 7" id="KW-0326">Glycosidase</keyword>
<dbReference type="GO" id="GO:0009341">
    <property type="term" value="C:beta-galactosidase complex"/>
    <property type="evidence" value="ECO:0007669"/>
    <property type="project" value="InterPro"/>
</dbReference>
<keyword evidence="11" id="KW-1185">Reference proteome</keyword>
<organism evidence="10 11">
    <name type="scientific">Occallatibacter riparius</name>
    <dbReference type="NCBI Taxonomy" id="1002689"/>
    <lineage>
        <taxon>Bacteria</taxon>
        <taxon>Pseudomonadati</taxon>
        <taxon>Acidobacteriota</taxon>
        <taxon>Terriglobia</taxon>
        <taxon>Terriglobales</taxon>
        <taxon>Acidobacteriaceae</taxon>
        <taxon>Occallatibacter</taxon>
    </lineage>
</organism>
<comment type="catalytic activity">
    <reaction evidence="1 7">
        <text>Hydrolysis of terminal non-reducing beta-D-galactose residues in beta-D-galactosides.</text>
        <dbReference type="EC" id="3.2.1.23"/>
    </reaction>
</comment>
<dbReference type="KEGG" id="orp:MOP44_13385"/>
<dbReference type="FunFam" id="2.60.40.10:FF:000680">
    <property type="entry name" value="Beta-galactosidase"/>
    <property type="match status" value="1"/>
</dbReference>
<evidence type="ECO:0000313" key="10">
    <source>
        <dbReference type="EMBL" id="UWZ86907.1"/>
    </source>
</evidence>
<dbReference type="Pfam" id="PF02836">
    <property type="entry name" value="Glyco_hydro_2_C"/>
    <property type="match status" value="1"/>
</dbReference>
<dbReference type="EC" id="3.2.1.23" evidence="3 7"/>
<accession>A0A9J7BVK9</accession>
<keyword evidence="4 7" id="KW-0378">Hydrolase</keyword>
<dbReference type="InterPro" id="IPR006103">
    <property type="entry name" value="Glyco_hydro_2_cat"/>
</dbReference>
<dbReference type="InterPro" id="IPR013783">
    <property type="entry name" value="Ig-like_fold"/>
</dbReference>
<evidence type="ECO:0000256" key="4">
    <source>
        <dbReference type="ARBA" id="ARBA00022801"/>
    </source>
</evidence>
<dbReference type="InterPro" id="IPR017853">
    <property type="entry name" value="GH"/>
</dbReference>
<dbReference type="InterPro" id="IPR036156">
    <property type="entry name" value="Beta-gal/glucu_dom_sf"/>
</dbReference>
<dbReference type="Gene3D" id="3.20.20.80">
    <property type="entry name" value="Glycosidases"/>
    <property type="match status" value="1"/>
</dbReference>
<dbReference type="SUPFAM" id="SSF51445">
    <property type="entry name" value="(Trans)glycosidases"/>
    <property type="match status" value="1"/>
</dbReference>
<dbReference type="InterPro" id="IPR006104">
    <property type="entry name" value="Glyco_hydro_2_N"/>
</dbReference>
<dbReference type="InterPro" id="IPR006101">
    <property type="entry name" value="Glyco_hydro_2"/>
</dbReference>
<dbReference type="InterPro" id="IPR050347">
    <property type="entry name" value="Bact_Beta-galactosidase"/>
</dbReference>
<dbReference type="SUPFAM" id="SSF74650">
    <property type="entry name" value="Galactose mutarotase-like"/>
    <property type="match status" value="1"/>
</dbReference>
<dbReference type="PROSITE" id="PS00719">
    <property type="entry name" value="GLYCOSYL_HYDROL_F2_1"/>
    <property type="match status" value="1"/>
</dbReference>
<dbReference type="Gene3D" id="2.60.120.260">
    <property type="entry name" value="Galactose-binding domain-like"/>
    <property type="match status" value="1"/>
</dbReference>
<evidence type="ECO:0000256" key="1">
    <source>
        <dbReference type="ARBA" id="ARBA00001412"/>
    </source>
</evidence>
<dbReference type="PRINTS" id="PR00132">
    <property type="entry name" value="GLHYDRLASE2"/>
</dbReference>
<dbReference type="InterPro" id="IPR023230">
    <property type="entry name" value="Glyco_hydro_2_CS"/>
</dbReference>
<dbReference type="GO" id="GO:0005990">
    <property type="term" value="P:lactose catabolic process"/>
    <property type="evidence" value="ECO:0007669"/>
    <property type="project" value="TreeGrafter"/>
</dbReference>
<dbReference type="Proteomes" id="UP001059380">
    <property type="component" value="Chromosome"/>
</dbReference>
<dbReference type="SMART" id="SM01038">
    <property type="entry name" value="Bgal_small_N"/>
    <property type="match status" value="1"/>
</dbReference>
<dbReference type="Pfam" id="PF00703">
    <property type="entry name" value="Glyco_hydro_2"/>
    <property type="match status" value="1"/>
</dbReference>
<dbReference type="Gene3D" id="2.70.98.10">
    <property type="match status" value="1"/>
</dbReference>
<dbReference type="GO" id="GO:0030246">
    <property type="term" value="F:carbohydrate binding"/>
    <property type="evidence" value="ECO:0007669"/>
    <property type="project" value="InterPro"/>
</dbReference>
<feature type="domain" description="Beta galactosidase small chain/" evidence="9">
    <location>
        <begin position="785"/>
        <end position="1063"/>
    </location>
</feature>
<dbReference type="InterPro" id="IPR006102">
    <property type="entry name" value="Ig-like_GH2"/>
</dbReference>
<name>A0A9J7BVK9_9BACT</name>
<feature type="chain" id="PRO_5039926975" description="Beta-galactosidase" evidence="8">
    <location>
        <begin position="21"/>
        <end position="1068"/>
    </location>
</feature>
<dbReference type="EMBL" id="CP093313">
    <property type="protein sequence ID" value="UWZ86907.1"/>
    <property type="molecule type" value="Genomic_DNA"/>
</dbReference>
<dbReference type="InterPro" id="IPR011013">
    <property type="entry name" value="Gal_mutarotase_sf_dom"/>
</dbReference>
<dbReference type="InterPro" id="IPR008979">
    <property type="entry name" value="Galactose-bd-like_sf"/>
</dbReference>
<dbReference type="AlphaFoldDB" id="A0A9J7BVK9"/>
<protein>
    <recommendedName>
        <fullName evidence="3 7">Beta-galactosidase</fullName>
        <ecNumber evidence="3 7">3.2.1.23</ecNumber>
    </recommendedName>
    <alternativeName>
        <fullName evidence="6 7">Lactase</fullName>
    </alternativeName>
</protein>
<dbReference type="InterPro" id="IPR032312">
    <property type="entry name" value="LacZ_4"/>
</dbReference>
<dbReference type="RefSeq" id="WP_260796546.1">
    <property type="nucleotide sequence ID" value="NZ_CP093313.1"/>
</dbReference>
<sequence length="1068" mass="120373">MNRLAVSCLLLGLASGTVNVAQTAKTASQNPGTAPQSANAALPDWENPHVFGINKEPARAHYIPFADEASATRAGAESTMVQSLNGQWKFHWVKQPDLRPVDFYKPDYDVSGWKEIPVPSNWEMQGYGVPIYTNITYPFKRDWPKVTETPDDHSWTAYDQRDPVGSYRRDFTIPDAWNGRQTYLVFYGVNSAYYVWINGEKVGYSQDSRMTSEYNITKYLKPGKNTVAVEVYRWSDGSYIEDQDFWRMSGIFRNVELMSRPAVHVRDFQVLTPFDAQYENATFKLHEMVQNVSTKAAPATLEAKLLDADGKAMFTTTKKLTVPAGKETALDIAQPVESPKKWSAETPNLYKLVLTLKDAKGGVLEVIPQNVGFKWSEIKGDQMLFNGKKLWIKGVNRHEFDPDLGQVMTRESMIADIKLMKQNNINAVRTCHYPNVPEWYDLADEYGLYILDENNVESHGYGSNEVQPISDGPDYLDAIVDRMTRTIERDKNHASIIGFSMGNEAGYGRNFAAAKQWAKQHHPEFYIIFEPGNSHHGDALSPMYARPQDIESYYAKYGNGRPFFEIEYAHAMGNSTGNFQQYWDLFESKEWAHGGFIWDWVDQGVRRKGANGKDYWAYGGDFGDKPNDDNFNTNGLVLPDRTPHPGLTEVKKSYADIKVEAVDLLSGKLRVKNKYNFKDLGFVHGTWVLEENGKQVENGEVPLGDVAPRSDKEVDLGMKQPSLTPGAEYLLTVKFELAEDTPWAPKGHVVAWDQFAVPFKTAAAPERDVKNLPQVTLARIPGELVATSEKFSIAVDMDSGSISSYNVGGKELLTAPLEPNYWRAPTDNDRGNAMPRRQNVWQLAGIHRTTVSVHGEQVAPNIVRITARNVLPAGGATQNYVYTIYGDGSVEVESSFKPGNTPVPDLPRLGMQMRVIGSLKNVEWYGRGPQENYWDRKLGAAVGIYRDTVERMWFPYVEPQETGNRSDIRWVSITDDQGFGLKAVGMPLLNFSAWPFRMSEIEHEKVPVNIGHKHSAEVEYSDDITVNLDYLQMGVAGDDSWGAPVHKEFTIPAKEYEYKFRLEPLTGK</sequence>